<accession>A0A8X7BBI0</accession>
<keyword evidence="2" id="KW-1185">Reference proteome</keyword>
<dbReference type="EMBL" id="BMAU01021369">
    <property type="protein sequence ID" value="GFY24587.1"/>
    <property type="molecule type" value="Genomic_DNA"/>
</dbReference>
<evidence type="ECO:0000313" key="1">
    <source>
        <dbReference type="EMBL" id="GFY24587.1"/>
    </source>
</evidence>
<sequence length="102" mass="11462">MPLCRFRRQHEQLSQFERGRVIGMMEAGWSARRVARQLGRSNCVVRGFGTSGSERCHLHEDPRQTSRREDHHIVRNARLQLIASSAAIQAQVAPSLGALVSS</sequence>
<reference evidence="1" key="1">
    <citation type="submission" date="2020-08" db="EMBL/GenBank/DDBJ databases">
        <title>Multicomponent nature underlies the extraordinary mechanical properties of spider dragline silk.</title>
        <authorList>
            <person name="Kono N."/>
            <person name="Nakamura H."/>
            <person name="Mori M."/>
            <person name="Yoshida Y."/>
            <person name="Ohtoshi R."/>
            <person name="Malay A.D."/>
            <person name="Moran D.A.P."/>
            <person name="Tomita M."/>
            <person name="Numata K."/>
            <person name="Arakawa K."/>
        </authorList>
    </citation>
    <scope>NUCLEOTIDE SEQUENCE</scope>
</reference>
<evidence type="ECO:0000313" key="2">
    <source>
        <dbReference type="Proteomes" id="UP000887159"/>
    </source>
</evidence>
<protein>
    <submittedName>
        <fullName evidence="1">Transposable element Tcb2 transposase</fullName>
    </submittedName>
</protein>
<organism evidence="1 2">
    <name type="scientific">Trichonephila clavipes</name>
    <name type="common">Golden silk orbweaver</name>
    <name type="synonym">Nephila clavipes</name>
    <dbReference type="NCBI Taxonomy" id="2585209"/>
    <lineage>
        <taxon>Eukaryota</taxon>
        <taxon>Metazoa</taxon>
        <taxon>Ecdysozoa</taxon>
        <taxon>Arthropoda</taxon>
        <taxon>Chelicerata</taxon>
        <taxon>Arachnida</taxon>
        <taxon>Araneae</taxon>
        <taxon>Araneomorphae</taxon>
        <taxon>Entelegynae</taxon>
        <taxon>Araneoidea</taxon>
        <taxon>Nephilidae</taxon>
        <taxon>Trichonephila</taxon>
    </lineage>
</organism>
<dbReference type="Gene3D" id="1.10.10.60">
    <property type="entry name" value="Homeodomain-like"/>
    <property type="match status" value="1"/>
</dbReference>
<dbReference type="AlphaFoldDB" id="A0A8X7BBI0"/>
<name>A0A8X7BBI0_TRICX</name>
<comment type="caution">
    <text evidence="1">The sequence shown here is derived from an EMBL/GenBank/DDBJ whole genome shotgun (WGS) entry which is preliminary data.</text>
</comment>
<gene>
    <name evidence="1" type="primary">X975_14237</name>
    <name evidence="1" type="ORF">TNCV_1016331</name>
</gene>
<dbReference type="Proteomes" id="UP000887159">
    <property type="component" value="Unassembled WGS sequence"/>
</dbReference>
<proteinExistence type="predicted"/>